<dbReference type="OrthoDB" id="386949at2759"/>
<dbReference type="InterPro" id="IPR027113">
    <property type="entry name" value="Transc_fact_NFYB/HAP3"/>
</dbReference>
<feature type="domain" description="Transcription factor CBF/NF-Y/archaeal histone" evidence="6">
    <location>
        <begin position="46"/>
        <end position="110"/>
    </location>
</feature>
<dbReference type="SUPFAM" id="SSF47113">
    <property type="entry name" value="Histone-fold"/>
    <property type="match status" value="1"/>
</dbReference>
<evidence type="ECO:0000313" key="7">
    <source>
        <dbReference type="EMBL" id="KJA16700.1"/>
    </source>
</evidence>
<dbReference type="InterPro" id="IPR009072">
    <property type="entry name" value="Histone-fold"/>
</dbReference>
<dbReference type="EMBL" id="KN817616">
    <property type="protein sequence ID" value="KJA16700.1"/>
    <property type="molecule type" value="Genomic_DNA"/>
</dbReference>
<feature type="compositionally biased region" description="Basic and acidic residues" evidence="5">
    <location>
        <begin position="144"/>
        <end position="158"/>
    </location>
</feature>
<dbReference type="GO" id="GO:0000978">
    <property type="term" value="F:RNA polymerase II cis-regulatory region sequence-specific DNA binding"/>
    <property type="evidence" value="ECO:0007669"/>
    <property type="project" value="TreeGrafter"/>
</dbReference>
<gene>
    <name evidence="7" type="ORF">HYPSUDRAFT_47067</name>
</gene>
<dbReference type="Gene3D" id="1.10.20.10">
    <property type="entry name" value="Histone, subunit A"/>
    <property type="match status" value="1"/>
</dbReference>
<sequence>MADSLQPIIPRDESHHGSLSIAPQDPPEPVPITEQEVGEYREQDRFLPIANVSRIMKASVPPTAKIAKDAKECVQECVSEFISFITSEAAEKCQLEKRKTIGGEDILYAMGTLGFDQYAETLKIHLAKLRQSGANGAAASNPGPHREQHIEPRLDPES</sequence>
<evidence type="ECO:0000313" key="8">
    <source>
        <dbReference type="Proteomes" id="UP000054270"/>
    </source>
</evidence>
<dbReference type="Proteomes" id="UP000054270">
    <property type="component" value="Unassembled WGS sequence"/>
</dbReference>
<keyword evidence="3" id="KW-0238">DNA-binding</keyword>
<dbReference type="FunFam" id="1.10.20.10:FF:000099">
    <property type="entry name" value="nuclear transcription factor Y subunit beta"/>
    <property type="match status" value="1"/>
</dbReference>
<name>A0A0D2P8Q5_HYPSF</name>
<keyword evidence="4" id="KW-0804">Transcription</keyword>
<dbReference type="Pfam" id="PF00808">
    <property type="entry name" value="CBFD_NFYB_HMF"/>
    <property type="match status" value="1"/>
</dbReference>
<dbReference type="OMA" id="PGKEQNE"/>
<organism evidence="7 8">
    <name type="scientific">Hypholoma sublateritium (strain FD-334 SS-4)</name>
    <dbReference type="NCBI Taxonomy" id="945553"/>
    <lineage>
        <taxon>Eukaryota</taxon>
        <taxon>Fungi</taxon>
        <taxon>Dikarya</taxon>
        <taxon>Basidiomycota</taxon>
        <taxon>Agaricomycotina</taxon>
        <taxon>Agaricomycetes</taxon>
        <taxon>Agaricomycetidae</taxon>
        <taxon>Agaricales</taxon>
        <taxon>Agaricineae</taxon>
        <taxon>Strophariaceae</taxon>
        <taxon>Hypholoma</taxon>
    </lineage>
</organism>
<protein>
    <recommendedName>
        <fullName evidence="6">Transcription factor CBF/NF-Y/archaeal histone domain-containing protein</fullName>
    </recommendedName>
</protein>
<evidence type="ECO:0000256" key="4">
    <source>
        <dbReference type="ARBA" id="ARBA00023163"/>
    </source>
</evidence>
<evidence type="ECO:0000259" key="6">
    <source>
        <dbReference type="Pfam" id="PF00808"/>
    </source>
</evidence>
<comment type="similarity">
    <text evidence="1">Belongs to the NFYB/HAP3 subunit family.</text>
</comment>
<keyword evidence="8" id="KW-1185">Reference proteome</keyword>
<dbReference type="STRING" id="945553.A0A0D2P8Q5"/>
<feature type="region of interest" description="Disordered" evidence="5">
    <location>
        <begin position="1"/>
        <end position="32"/>
    </location>
</feature>
<dbReference type="AlphaFoldDB" id="A0A0D2P8Q5"/>
<dbReference type="PANTHER" id="PTHR11064:SF9">
    <property type="entry name" value="NUCLEAR TRANSCRIPTION FACTOR Y SUBUNIT BETA"/>
    <property type="match status" value="1"/>
</dbReference>
<evidence type="ECO:0000256" key="2">
    <source>
        <dbReference type="ARBA" id="ARBA00023015"/>
    </source>
</evidence>
<proteinExistence type="inferred from homology"/>
<evidence type="ECO:0000256" key="3">
    <source>
        <dbReference type="ARBA" id="ARBA00023125"/>
    </source>
</evidence>
<reference evidence="8" key="1">
    <citation type="submission" date="2014-04" db="EMBL/GenBank/DDBJ databases">
        <title>Evolutionary Origins and Diversification of the Mycorrhizal Mutualists.</title>
        <authorList>
            <consortium name="DOE Joint Genome Institute"/>
            <consortium name="Mycorrhizal Genomics Consortium"/>
            <person name="Kohler A."/>
            <person name="Kuo A."/>
            <person name="Nagy L.G."/>
            <person name="Floudas D."/>
            <person name="Copeland A."/>
            <person name="Barry K.W."/>
            <person name="Cichocki N."/>
            <person name="Veneault-Fourrey C."/>
            <person name="LaButti K."/>
            <person name="Lindquist E.A."/>
            <person name="Lipzen A."/>
            <person name="Lundell T."/>
            <person name="Morin E."/>
            <person name="Murat C."/>
            <person name="Riley R."/>
            <person name="Ohm R."/>
            <person name="Sun H."/>
            <person name="Tunlid A."/>
            <person name="Henrissat B."/>
            <person name="Grigoriev I.V."/>
            <person name="Hibbett D.S."/>
            <person name="Martin F."/>
        </authorList>
    </citation>
    <scope>NUCLEOTIDE SEQUENCE [LARGE SCALE GENOMIC DNA]</scope>
    <source>
        <strain evidence="8">FD-334 SS-4</strain>
    </source>
</reference>
<evidence type="ECO:0000256" key="1">
    <source>
        <dbReference type="ARBA" id="ARBA00009053"/>
    </source>
</evidence>
<dbReference type="PANTHER" id="PTHR11064">
    <property type="entry name" value="CCAAT-BINDING TRANSCRIPTION FACTOR-RELATED"/>
    <property type="match status" value="1"/>
</dbReference>
<accession>A0A0D2P8Q5</accession>
<dbReference type="CDD" id="cd22907">
    <property type="entry name" value="HFD_NFYB"/>
    <property type="match status" value="1"/>
</dbReference>
<dbReference type="GO" id="GO:0016602">
    <property type="term" value="C:CCAAT-binding factor complex"/>
    <property type="evidence" value="ECO:0007669"/>
    <property type="project" value="InterPro"/>
</dbReference>
<keyword evidence="2" id="KW-0805">Transcription regulation</keyword>
<dbReference type="PRINTS" id="PR00615">
    <property type="entry name" value="CCAATSUBUNTA"/>
</dbReference>
<dbReference type="GO" id="GO:0001228">
    <property type="term" value="F:DNA-binding transcription activator activity, RNA polymerase II-specific"/>
    <property type="evidence" value="ECO:0007669"/>
    <property type="project" value="InterPro"/>
</dbReference>
<dbReference type="InterPro" id="IPR003958">
    <property type="entry name" value="CBFA_NFYB_domain"/>
</dbReference>
<evidence type="ECO:0000256" key="5">
    <source>
        <dbReference type="SAM" id="MobiDB-lite"/>
    </source>
</evidence>
<dbReference type="GO" id="GO:0046982">
    <property type="term" value="F:protein heterodimerization activity"/>
    <property type="evidence" value="ECO:0007669"/>
    <property type="project" value="InterPro"/>
</dbReference>
<feature type="region of interest" description="Disordered" evidence="5">
    <location>
        <begin position="133"/>
        <end position="158"/>
    </location>
</feature>
<feature type="compositionally biased region" description="Low complexity" evidence="5">
    <location>
        <begin position="133"/>
        <end position="143"/>
    </location>
</feature>